<organism evidence="1">
    <name type="scientific">Siphoviridae sp. ctvGX2</name>
    <dbReference type="NCBI Taxonomy" id="2826512"/>
    <lineage>
        <taxon>Viruses</taxon>
        <taxon>Duplodnaviria</taxon>
        <taxon>Heunggongvirae</taxon>
        <taxon>Uroviricota</taxon>
        <taxon>Caudoviricetes</taxon>
    </lineage>
</organism>
<protein>
    <submittedName>
        <fullName evidence="1">Uncharacterized protein</fullName>
    </submittedName>
</protein>
<accession>A0A8S5LYR7</accession>
<dbReference type="EMBL" id="BK014776">
    <property type="protein sequence ID" value="DAD75197.1"/>
    <property type="molecule type" value="Genomic_DNA"/>
</dbReference>
<proteinExistence type="predicted"/>
<reference evidence="1" key="1">
    <citation type="journal article" date="2021" name="Proc. Natl. Acad. Sci. U.S.A.">
        <title>A Catalog of Tens of Thousands of Viruses from Human Metagenomes Reveals Hidden Associations with Chronic Diseases.</title>
        <authorList>
            <person name="Tisza M.J."/>
            <person name="Buck C.B."/>
        </authorList>
    </citation>
    <scope>NUCLEOTIDE SEQUENCE</scope>
    <source>
        <strain evidence="1">CtvGX2</strain>
    </source>
</reference>
<sequence>MTTYMIDTNADTDRLPLDGDHEAATAWFEANLPGDEIADFREALITAAIRLTGEDREFLACNGYKIVED</sequence>
<name>A0A8S5LYR7_9CAUD</name>
<evidence type="ECO:0000313" key="1">
    <source>
        <dbReference type="EMBL" id="DAD75197.1"/>
    </source>
</evidence>